<comment type="caution">
    <text evidence="1">The sequence shown here is derived from an EMBL/GenBank/DDBJ whole genome shotgun (WGS) entry which is preliminary data.</text>
</comment>
<protein>
    <submittedName>
        <fullName evidence="1">Uncharacterized protein</fullName>
    </submittedName>
</protein>
<organism evidence="1 2">
    <name type="scientific">Vararia minispora EC-137</name>
    <dbReference type="NCBI Taxonomy" id="1314806"/>
    <lineage>
        <taxon>Eukaryota</taxon>
        <taxon>Fungi</taxon>
        <taxon>Dikarya</taxon>
        <taxon>Basidiomycota</taxon>
        <taxon>Agaricomycotina</taxon>
        <taxon>Agaricomycetes</taxon>
        <taxon>Russulales</taxon>
        <taxon>Lachnocladiaceae</taxon>
        <taxon>Vararia</taxon>
    </lineage>
</organism>
<sequence length="214" mass="24397">MLNAVEVEIGEDWRYEFRSYTKVHHPTPIDYECGPYCLARWHGRVIEQDIWKPSKQFSRTVNVQNARLRPPIWFICEDDTIGAHLGVPAAKVLNGNPKITSYQLRAADEPAPIGSATSAVLRMKLRGLPREYKRQIRLRDGNGKKITRQKLLDFVARAVRHWHLFLEAKDGLNNPGGLQLDHVIVIGLVNVSLGSWQPLLLYADSPVNTIEFRP</sequence>
<evidence type="ECO:0000313" key="1">
    <source>
        <dbReference type="EMBL" id="KAI0032316.1"/>
    </source>
</evidence>
<proteinExistence type="predicted"/>
<gene>
    <name evidence="1" type="ORF">K488DRAFT_70741</name>
</gene>
<name>A0ACB8QLV0_9AGAM</name>
<dbReference type="EMBL" id="MU273550">
    <property type="protein sequence ID" value="KAI0032316.1"/>
    <property type="molecule type" value="Genomic_DNA"/>
</dbReference>
<reference evidence="1" key="2">
    <citation type="journal article" date="2022" name="New Phytol.">
        <title>Evolutionary transition to the ectomycorrhizal habit in the genomes of a hyperdiverse lineage of mushroom-forming fungi.</title>
        <authorList>
            <person name="Looney B."/>
            <person name="Miyauchi S."/>
            <person name="Morin E."/>
            <person name="Drula E."/>
            <person name="Courty P.E."/>
            <person name="Kohler A."/>
            <person name="Kuo A."/>
            <person name="LaButti K."/>
            <person name="Pangilinan J."/>
            <person name="Lipzen A."/>
            <person name="Riley R."/>
            <person name="Andreopoulos W."/>
            <person name="He G."/>
            <person name="Johnson J."/>
            <person name="Nolan M."/>
            <person name="Tritt A."/>
            <person name="Barry K.W."/>
            <person name="Grigoriev I.V."/>
            <person name="Nagy L.G."/>
            <person name="Hibbett D."/>
            <person name="Henrissat B."/>
            <person name="Matheny P.B."/>
            <person name="Labbe J."/>
            <person name="Martin F.M."/>
        </authorList>
    </citation>
    <scope>NUCLEOTIDE SEQUENCE</scope>
    <source>
        <strain evidence="1">EC-137</strain>
    </source>
</reference>
<dbReference type="Proteomes" id="UP000814128">
    <property type="component" value="Unassembled WGS sequence"/>
</dbReference>
<keyword evidence="2" id="KW-1185">Reference proteome</keyword>
<evidence type="ECO:0000313" key="2">
    <source>
        <dbReference type="Proteomes" id="UP000814128"/>
    </source>
</evidence>
<reference evidence="1" key="1">
    <citation type="submission" date="2021-02" db="EMBL/GenBank/DDBJ databases">
        <authorList>
            <consortium name="DOE Joint Genome Institute"/>
            <person name="Ahrendt S."/>
            <person name="Looney B.P."/>
            <person name="Miyauchi S."/>
            <person name="Morin E."/>
            <person name="Drula E."/>
            <person name="Courty P.E."/>
            <person name="Chicoki N."/>
            <person name="Fauchery L."/>
            <person name="Kohler A."/>
            <person name="Kuo A."/>
            <person name="Labutti K."/>
            <person name="Pangilinan J."/>
            <person name="Lipzen A."/>
            <person name="Riley R."/>
            <person name="Andreopoulos W."/>
            <person name="He G."/>
            <person name="Johnson J."/>
            <person name="Barry K.W."/>
            <person name="Grigoriev I.V."/>
            <person name="Nagy L."/>
            <person name="Hibbett D."/>
            <person name="Henrissat B."/>
            <person name="Matheny P.B."/>
            <person name="Labbe J."/>
            <person name="Martin F."/>
        </authorList>
    </citation>
    <scope>NUCLEOTIDE SEQUENCE</scope>
    <source>
        <strain evidence="1">EC-137</strain>
    </source>
</reference>
<accession>A0ACB8QLV0</accession>